<accession>A0AAD7GS75</accession>
<evidence type="ECO:0000313" key="1">
    <source>
        <dbReference type="EMBL" id="KAJ7704117.1"/>
    </source>
</evidence>
<dbReference type="InterPro" id="IPR036052">
    <property type="entry name" value="TrpB-like_PALP_sf"/>
</dbReference>
<proteinExistence type="predicted"/>
<dbReference type="Gene3D" id="3.40.50.1100">
    <property type="match status" value="1"/>
</dbReference>
<name>A0AAD7GS75_MYCRO</name>
<comment type="caution">
    <text evidence="1">The sequence shown here is derived from an EMBL/GenBank/DDBJ whole genome shotgun (WGS) entry which is preliminary data.</text>
</comment>
<reference evidence="1" key="1">
    <citation type="submission" date="2023-03" db="EMBL/GenBank/DDBJ databases">
        <title>Massive genome expansion in bonnet fungi (Mycena s.s.) driven by repeated elements and novel gene families across ecological guilds.</title>
        <authorList>
            <consortium name="Lawrence Berkeley National Laboratory"/>
            <person name="Harder C.B."/>
            <person name="Miyauchi S."/>
            <person name="Viragh M."/>
            <person name="Kuo A."/>
            <person name="Thoen E."/>
            <person name="Andreopoulos B."/>
            <person name="Lu D."/>
            <person name="Skrede I."/>
            <person name="Drula E."/>
            <person name="Henrissat B."/>
            <person name="Morin E."/>
            <person name="Kohler A."/>
            <person name="Barry K."/>
            <person name="LaButti K."/>
            <person name="Morin E."/>
            <person name="Salamov A."/>
            <person name="Lipzen A."/>
            <person name="Mereny Z."/>
            <person name="Hegedus B."/>
            <person name="Baldrian P."/>
            <person name="Stursova M."/>
            <person name="Weitz H."/>
            <person name="Taylor A."/>
            <person name="Grigoriev I.V."/>
            <person name="Nagy L.G."/>
            <person name="Martin F."/>
            <person name="Kauserud H."/>
        </authorList>
    </citation>
    <scope>NUCLEOTIDE SEQUENCE</scope>
    <source>
        <strain evidence="1">CBHHK067</strain>
    </source>
</reference>
<feature type="non-terminal residue" evidence="1">
    <location>
        <position position="62"/>
    </location>
</feature>
<keyword evidence="2" id="KW-1185">Reference proteome</keyword>
<protein>
    <submittedName>
        <fullName evidence="1">Uncharacterized protein</fullName>
    </submittedName>
</protein>
<evidence type="ECO:0000313" key="2">
    <source>
        <dbReference type="Proteomes" id="UP001221757"/>
    </source>
</evidence>
<dbReference type="EMBL" id="JARKIE010000011">
    <property type="protein sequence ID" value="KAJ7704117.1"/>
    <property type="molecule type" value="Genomic_DNA"/>
</dbReference>
<sequence>MAVTLPAPFSEIHREQLLFGPSPVHLIDRMTFDLGGKVKIWAKREDRNSALAFGGNKTRKLK</sequence>
<gene>
    <name evidence="1" type="ORF">B0H17DRAFT_880475</name>
</gene>
<organism evidence="1 2">
    <name type="scientific">Mycena rosella</name>
    <name type="common">Pink bonnet</name>
    <name type="synonym">Agaricus rosellus</name>
    <dbReference type="NCBI Taxonomy" id="1033263"/>
    <lineage>
        <taxon>Eukaryota</taxon>
        <taxon>Fungi</taxon>
        <taxon>Dikarya</taxon>
        <taxon>Basidiomycota</taxon>
        <taxon>Agaricomycotina</taxon>
        <taxon>Agaricomycetes</taxon>
        <taxon>Agaricomycetidae</taxon>
        <taxon>Agaricales</taxon>
        <taxon>Marasmiineae</taxon>
        <taxon>Mycenaceae</taxon>
        <taxon>Mycena</taxon>
    </lineage>
</organism>
<dbReference type="SUPFAM" id="SSF53686">
    <property type="entry name" value="Tryptophan synthase beta subunit-like PLP-dependent enzymes"/>
    <property type="match status" value="1"/>
</dbReference>
<dbReference type="AlphaFoldDB" id="A0AAD7GS75"/>
<dbReference type="Proteomes" id="UP001221757">
    <property type="component" value="Unassembled WGS sequence"/>
</dbReference>